<evidence type="ECO:0000313" key="1">
    <source>
        <dbReference type="EMBL" id="KAL3118220.1"/>
    </source>
</evidence>
<organism evidence="1 2">
    <name type="scientific">Heterodera trifolii</name>
    <dbReference type="NCBI Taxonomy" id="157864"/>
    <lineage>
        <taxon>Eukaryota</taxon>
        <taxon>Metazoa</taxon>
        <taxon>Ecdysozoa</taxon>
        <taxon>Nematoda</taxon>
        <taxon>Chromadorea</taxon>
        <taxon>Rhabditida</taxon>
        <taxon>Tylenchina</taxon>
        <taxon>Tylenchomorpha</taxon>
        <taxon>Tylenchoidea</taxon>
        <taxon>Heteroderidae</taxon>
        <taxon>Heteroderinae</taxon>
        <taxon>Heterodera</taxon>
    </lineage>
</organism>
<name>A0ABD2LSL1_9BILA</name>
<keyword evidence="2" id="KW-1185">Reference proteome</keyword>
<reference evidence="1 2" key="1">
    <citation type="submission" date="2024-10" db="EMBL/GenBank/DDBJ databases">
        <authorList>
            <person name="Kim D."/>
        </authorList>
    </citation>
    <scope>NUCLEOTIDE SEQUENCE [LARGE SCALE GENOMIC DNA]</scope>
    <source>
        <strain evidence="1">BH-2024</strain>
    </source>
</reference>
<sequence>MDFGKVPNGTGRVLSSFRDPTNLQAKTQRMTHLVPKLRCLTIIRSSKTLPKPKGTVWRKPVNFSTSKEMPTSLEIWILAEETFRDPTNLQAKIQKHDAFVAKVQTGIRPLPHSNAMTKLDKTGNDMIQPRASSCIRRWDFSISTLLATNNFWRDLNTALTQRKHKGPKRDLAALESKVDKLGTETNQFVQTAPLHDR</sequence>
<proteinExistence type="predicted"/>
<gene>
    <name evidence="1" type="ORF">niasHT_004102</name>
</gene>
<accession>A0ABD2LSL1</accession>
<dbReference type="EMBL" id="JBICBT010000290">
    <property type="protein sequence ID" value="KAL3118220.1"/>
    <property type="molecule type" value="Genomic_DNA"/>
</dbReference>
<dbReference type="Proteomes" id="UP001620626">
    <property type="component" value="Unassembled WGS sequence"/>
</dbReference>
<evidence type="ECO:0000313" key="2">
    <source>
        <dbReference type="Proteomes" id="UP001620626"/>
    </source>
</evidence>
<protein>
    <submittedName>
        <fullName evidence="1">Uncharacterized protein</fullName>
    </submittedName>
</protein>
<comment type="caution">
    <text evidence="1">The sequence shown here is derived from an EMBL/GenBank/DDBJ whole genome shotgun (WGS) entry which is preliminary data.</text>
</comment>
<dbReference type="AlphaFoldDB" id="A0ABD2LSL1"/>
<dbReference type="Gene3D" id="1.20.58.60">
    <property type="match status" value="1"/>
</dbReference>